<evidence type="ECO:0000313" key="1">
    <source>
        <dbReference type="EMBL" id="KAI4802097.1"/>
    </source>
</evidence>
<sequence>MGPLPRIFLRTDEPSLFDGLFIAQDSKVSAFVDKIRSQMTISRYDNRAGYAMEPQEGGESPQDTLKEICQSKTSMLHFKMYIKNI</sequence>
<name>A0ACB9VPX2_CHAAC</name>
<evidence type="ECO:0000313" key="2">
    <source>
        <dbReference type="Proteomes" id="UP001057452"/>
    </source>
</evidence>
<organism evidence="1 2">
    <name type="scientific">Chaenocephalus aceratus</name>
    <name type="common">Blackfin icefish</name>
    <name type="synonym">Chaenichthys aceratus</name>
    <dbReference type="NCBI Taxonomy" id="36190"/>
    <lineage>
        <taxon>Eukaryota</taxon>
        <taxon>Metazoa</taxon>
        <taxon>Chordata</taxon>
        <taxon>Craniata</taxon>
        <taxon>Vertebrata</taxon>
        <taxon>Euteleostomi</taxon>
        <taxon>Actinopterygii</taxon>
        <taxon>Neopterygii</taxon>
        <taxon>Teleostei</taxon>
        <taxon>Neoteleostei</taxon>
        <taxon>Acanthomorphata</taxon>
        <taxon>Eupercaria</taxon>
        <taxon>Perciformes</taxon>
        <taxon>Notothenioidei</taxon>
        <taxon>Channichthyidae</taxon>
        <taxon>Chaenocephalus</taxon>
    </lineage>
</organism>
<dbReference type="EMBL" id="CM043808">
    <property type="protein sequence ID" value="KAI4802097.1"/>
    <property type="molecule type" value="Genomic_DNA"/>
</dbReference>
<comment type="caution">
    <text evidence="1">The sequence shown here is derived from an EMBL/GenBank/DDBJ whole genome shotgun (WGS) entry which is preliminary data.</text>
</comment>
<reference evidence="1" key="1">
    <citation type="submission" date="2022-05" db="EMBL/GenBank/DDBJ databases">
        <title>Chromosome-level genome of Chaenocephalus aceratus.</title>
        <authorList>
            <person name="Park H."/>
        </authorList>
    </citation>
    <scope>NUCLEOTIDE SEQUENCE</scope>
    <source>
        <strain evidence="1">KU_202001</strain>
    </source>
</reference>
<dbReference type="Proteomes" id="UP001057452">
    <property type="component" value="Chromosome 24"/>
</dbReference>
<proteinExistence type="predicted"/>
<accession>A0ACB9VPX2</accession>
<gene>
    <name evidence="1" type="ORF">KUCAC02_019955</name>
</gene>
<keyword evidence="2" id="KW-1185">Reference proteome</keyword>
<protein>
    <submittedName>
        <fullName evidence="1">Uncharacterized protein</fullName>
    </submittedName>
</protein>